<feature type="region of interest" description="Disordered" evidence="3">
    <location>
        <begin position="79"/>
        <end position="114"/>
    </location>
</feature>
<evidence type="ECO:0000256" key="2">
    <source>
        <dbReference type="ARBA" id="ARBA00022737"/>
    </source>
</evidence>
<dbReference type="InterPro" id="IPR051972">
    <property type="entry name" value="Glutamate-rich_WD_repeat"/>
</dbReference>
<protein>
    <recommendedName>
        <fullName evidence="4">Histone-binding protein RBBP4-like N-terminal domain-containing protein</fullName>
    </recommendedName>
</protein>
<dbReference type="Pfam" id="PF00400">
    <property type="entry name" value="WD40"/>
    <property type="match status" value="3"/>
</dbReference>
<keyword evidence="2" id="KW-0677">Repeat</keyword>
<proteinExistence type="predicted"/>
<feature type="region of interest" description="Disordered" evidence="3">
    <location>
        <begin position="233"/>
        <end position="252"/>
    </location>
</feature>
<evidence type="ECO:0000256" key="3">
    <source>
        <dbReference type="SAM" id="MobiDB-lite"/>
    </source>
</evidence>
<feature type="compositionally biased region" description="Basic and acidic residues" evidence="3">
    <location>
        <begin position="237"/>
        <end position="252"/>
    </location>
</feature>
<name>A0ABQ5K4J8_9EUKA</name>
<dbReference type="SUPFAM" id="SSF50978">
    <property type="entry name" value="WD40 repeat-like"/>
    <property type="match status" value="1"/>
</dbReference>
<feature type="region of interest" description="Disordered" evidence="3">
    <location>
        <begin position="1"/>
        <end position="36"/>
    </location>
</feature>
<gene>
    <name evidence="5" type="ORF">ADUPG1_012978</name>
</gene>
<feature type="region of interest" description="Disordered" evidence="3">
    <location>
        <begin position="445"/>
        <end position="481"/>
    </location>
</feature>
<evidence type="ECO:0000256" key="1">
    <source>
        <dbReference type="ARBA" id="ARBA00022574"/>
    </source>
</evidence>
<dbReference type="PANTHER" id="PTHR45903:SF1">
    <property type="entry name" value="GLUTAMATE-RICH WD REPEAT-CONTAINING PROTEIN 1"/>
    <property type="match status" value="1"/>
</dbReference>
<sequence length="863" mass="97286">MKRRGSKPIAEPSKRHVSKKSDHKEEEELKYEGGTSDIQISGEKIDSFLEKEGVGVNMDVLDELDQELSDEKDIFSPANVSKIDSFGQKQSRSARRKRQKQRLAKKRQDKAKSHGISYEQYMRIIKEKKIALKELSHQISVPYQQCLSIFKEEVGEESTIGQDPMTKKEFDKLAQEDLEKDKFTTHTHHPKAPQHGEMERDSGAYTSFYRLNTDWSCLSCSFLPDHRVFVDEDAQDDSEKSEQEEISGDERSLASKYQQSVNYLMSQYRSTLFPHSFSFVLGTQAEKAKDNSIIICGVNNIQRTTDDMKEIDLDSEASMYIKTKKEKGRKGKKGKSLTASMGLEKELEEGENDDDAVVMSRYIHHHGCVNRLAVCPQAPWLVACISELGVIRVYDISNHLFHCGNKIKDVLKGDYGEGIREKVCESTPELIGALESTLLWGLDDKPKTSSHSRKSKRKSISEEESGDSEDEEEEEDSRSNPNLVYELSMMKDCEGYAIRWSRESFGRLVVGDCNGMIYVIDCVTWDRGSRIKAGQAGVNRQKEYFDHSRKARFVLSSVFNSGIVDQYGKPGSCEDVVFSPFSNDLFIGVGSGGCIALFDLSRKRDTALVVIPDAHEGDINVCDWGSNTFNGPITPLKSDSERKLRRERISRQFMSSEPQEVQDYVNSSCLLLTGGDDGLIKVWHIPSLLMTSSSSTSVSLTASLVFQSSFHTSPITSVAWSTSDVCLCISSEEGGNVFVWDITAEAEETDAVGDEEEDDMSTRQRRMKFMGRAGRSFEEEDEEKGFRGKGEDESGESEENPAQEEEELVEMGESLPVQLIFPHQGVPHPKECHFHPQIDCLCIVTHYEGVDLFKPIDEVVEEE</sequence>
<feature type="compositionally biased region" description="Acidic residues" evidence="3">
    <location>
        <begin position="462"/>
        <end position="476"/>
    </location>
</feature>
<accession>A0ABQ5K4J8</accession>
<evidence type="ECO:0000313" key="5">
    <source>
        <dbReference type="EMBL" id="GKT25249.1"/>
    </source>
</evidence>
<dbReference type="EMBL" id="BQXS01012576">
    <property type="protein sequence ID" value="GKT25249.1"/>
    <property type="molecule type" value="Genomic_DNA"/>
</dbReference>
<feature type="compositionally biased region" description="Basic and acidic residues" evidence="3">
    <location>
        <begin position="19"/>
        <end position="31"/>
    </location>
</feature>
<dbReference type="Pfam" id="PF12265">
    <property type="entry name" value="CAF1C_H4-bd"/>
    <property type="match status" value="1"/>
</dbReference>
<keyword evidence="1" id="KW-0853">WD repeat</keyword>
<evidence type="ECO:0000259" key="4">
    <source>
        <dbReference type="Pfam" id="PF12265"/>
    </source>
</evidence>
<dbReference type="PANTHER" id="PTHR45903">
    <property type="entry name" value="GLUTAMATE-RICH WD REPEAT-CONTAINING PROTEIN 1"/>
    <property type="match status" value="1"/>
</dbReference>
<dbReference type="Gene3D" id="2.130.10.10">
    <property type="entry name" value="YVTN repeat-like/Quinoprotein amine dehydrogenase"/>
    <property type="match status" value="1"/>
</dbReference>
<feature type="compositionally biased region" description="Basic residues" evidence="3">
    <location>
        <begin position="92"/>
        <end position="109"/>
    </location>
</feature>
<dbReference type="InterPro" id="IPR036322">
    <property type="entry name" value="WD40_repeat_dom_sf"/>
</dbReference>
<comment type="caution">
    <text evidence="5">The sequence shown here is derived from an EMBL/GenBank/DDBJ whole genome shotgun (WGS) entry which is preliminary data.</text>
</comment>
<reference evidence="5" key="1">
    <citation type="submission" date="2022-03" db="EMBL/GenBank/DDBJ databases">
        <title>Draft genome sequence of Aduncisulcus paluster, a free-living microaerophilic Fornicata.</title>
        <authorList>
            <person name="Yuyama I."/>
            <person name="Kume K."/>
            <person name="Tamura T."/>
            <person name="Inagaki Y."/>
            <person name="Hashimoto T."/>
        </authorList>
    </citation>
    <scope>NUCLEOTIDE SEQUENCE</scope>
    <source>
        <strain evidence="5">NY0171</strain>
    </source>
</reference>
<feature type="domain" description="Histone-binding protein RBBP4-like N-terminal" evidence="4">
    <location>
        <begin position="203"/>
        <end position="301"/>
    </location>
</feature>
<organism evidence="5 6">
    <name type="scientific">Aduncisulcus paluster</name>
    <dbReference type="NCBI Taxonomy" id="2918883"/>
    <lineage>
        <taxon>Eukaryota</taxon>
        <taxon>Metamonada</taxon>
        <taxon>Carpediemonas-like organisms</taxon>
        <taxon>Aduncisulcus</taxon>
    </lineage>
</organism>
<feature type="compositionally biased region" description="Basic residues" evidence="3">
    <location>
        <begin position="448"/>
        <end position="458"/>
    </location>
</feature>
<feature type="compositionally biased region" description="Acidic residues" evidence="3">
    <location>
        <begin position="793"/>
        <end position="810"/>
    </location>
</feature>
<dbReference type="InterPro" id="IPR015943">
    <property type="entry name" value="WD40/YVTN_repeat-like_dom_sf"/>
</dbReference>
<evidence type="ECO:0000313" key="6">
    <source>
        <dbReference type="Proteomes" id="UP001057375"/>
    </source>
</evidence>
<dbReference type="InterPro" id="IPR022052">
    <property type="entry name" value="Histone-bd_RBBP4-like_N"/>
</dbReference>
<dbReference type="InterPro" id="IPR001680">
    <property type="entry name" value="WD40_rpt"/>
</dbReference>
<dbReference type="SMART" id="SM00320">
    <property type="entry name" value="WD40"/>
    <property type="match status" value="5"/>
</dbReference>
<dbReference type="Proteomes" id="UP001057375">
    <property type="component" value="Unassembled WGS sequence"/>
</dbReference>
<feature type="region of interest" description="Disordered" evidence="3">
    <location>
        <begin position="771"/>
        <end position="810"/>
    </location>
</feature>
<keyword evidence="6" id="KW-1185">Reference proteome</keyword>